<feature type="region of interest" description="Disordered" evidence="1">
    <location>
        <begin position="174"/>
        <end position="217"/>
    </location>
</feature>
<keyword evidence="2" id="KW-0812">Transmembrane</keyword>
<keyword evidence="2" id="KW-1133">Transmembrane helix</keyword>
<feature type="compositionally biased region" description="Low complexity" evidence="1">
    <location>
        <begin position="184"/>
        <end position="208"/>
    </location>
</feature>
<comment type="caution">
    <text evidence="4">The sequence shown here is derived from an EMBL/GenBank/DDBJ whole genome shotgun (WGS) entry which is preliminary data.</text>
</comment>
<evidence type="ECO:0000256" key="3">
    <source>
        <dbReference type="SAM" id="SignalP"/>
    </source>
</evidence>
<evidence type="ECO:0000313" key="5">
    <source>
        <dbReference type="Proteomes" id="UP000618795"/>
    </source>
</evidence>
<proteinExistence type="predicted"/>
<dbReference type="AlphaFoldDB" id="A0A918MFX5"/>
<keyword evidence="5" id="KW-1185">Reference proteome</keyword>
<accession>A0A918MFX5</accession>
<dbReference type="Proteomes" id="UP000618795">
    <property type="component" value="Unassembled WGS sequence"/>
</dbReference>
<feature type="compositionally biased region" description="Polar residues" evidence="1">
    <location>
        <begin position="347"/>
        <end position="358"/>
    </location>
</feature>
<organism evidence="4 5">
    <name type="scientific">Streptomyces filipinensis</name>
    <dbReference type="NCBI Taxonomy" id="66887"/>
    <lineage>
        <taxon>Bacteria</taxon>
        <taxon>Bacillati</taxon>
        <taxon>Actinomycetota</taxon>
        <taxon>Actinomycetes</taxon>
        <taxon>Kitasatosporales</taxon>
        <taxon>Streptomycetaceae</taxon>
        <taxon>Streptomyces</taxon>
    </lineage>
</organism>
<reference evidence="4" key="2">
    <citation type="submission" date="2020-09" db="EMBL/GenBank/DDBJ databases">
        <authorList>
            <person name="Sun Q."/>
            <person name="Ohkuma M."/>
        </authorList>
    </citation>
    <scope>NUCLEOTIDE SEQUENCE</scope>
    <source>
        <strain evidence="4">JCM 4369</strain>
    </source>
</reference>
<feature type="region of interest" description="Disordered" evidence="1">
    <location>
        <begin position="345"/>
        <end position="388"/>
    </location>
</feature>
<name>A0A918MFX5_9ACTN</name>
<evidence type="ECO:0008006" key="6">
    <source>
        <dbReference type="Google" id="ProtNLM"/>
    </source>
</evidence>
<feature type="chain" id="PRO_5037410041" description="Gram-positive cocci surface proteins LPxTG domain-containing protein" evidence="3">
    <location>
        <begin position="33"/>
        <end position="425"/>
    </location>
</feature>
<feature type="transmembrane region" description="Helical" evidence="2">
    <location>
        <begin position="400"/>
        <end position="419"/>
    </location>
</feature>
<gene>
    <name evidence="4" type="ORF">GCM10010260_75520</name>
</gene>
<dbReference type="EMBL" id="BMTD01000026">
    <property type="protein sequence ID" value="GGV24047.1"/>
    <property type="molecule type" value="Genomic_DNA"/>
</dbReference>
<evidence type="ECO:0000313" key="4">
    <source>
        <dbReference type="EMBL" id="GGV24047.1"/>
    </source>
</evidence>
<feature type="compositionally biased region" description="Gly residues" evidence="1">
    <location>
        <begin position="360"/>
        <end position="388"/>
    </location>
</feature>
<protein>
    <recommendedName>
        <fullName evidence="6">Gram-positive cocci surface proteins LPxTG domain-containing protein</fullName>
    </recommendedName>
</protein>
<evidence type="ECO:0000256" key="1">
    <source>
        <dbReference type="SAM" id="MobiDB-lite"/>
    </source>
</evidence>
<dbReference type="RefSeq" id="WP_373305822.1">
    <property type="nucleotide sequence ID" value="NZ_BMTD01000026.1"/>
</dbReference>
<keyword evidence="3" id="KW-0732">Signal</keyword>
<keyword evidence="2" id="KW-0472">Membrane</keyword>
<reference evidence="4" key="1">
    <citation type="journal article" date="2014" name="Int. J. Syst. Evol. Microbiol.">
        <title>Complete genome sequence of Corynebacterium casei LMG S-19264T (=DSM 44701T), isolated from a smear-ripened cheese.</title>
        <authorList>
            <consortium name="US DOE Joint Genome Institute (JGI-PGF)"/>
            <person name="Walter F."/>
            <person name="Albersmeier A."/>
            <person name="Kalinowski J."/>
            <person name="Ruckert C."/>
        </authorList>
    </citation>
    <scope>NUCLEOTIDE SEQUENCE</scope>
    <source>
        <strain evidence="4">JCM 4369</strain>
    </source>
</reference>
<evidence type="ECO:0000256" key="2">
    <source>
        <dbReference type="SAM" id="Phobius"/>
    </source>
</evidence>
<feature type="signal peptide" evidence="3">
    <location>
        <begin position="1"/>
        <end position="32"/>
    </location>
</feature>
<sequence>MSIRRRGTAAGAALALSGAGVLLGLAASPAQAAEVAYATHCVPPAGISPVDGTTKVEITAPATAKVGDTVDVVWKFVQAASKNPDIIDLPANSVQPSGVLKAAGAQSADIAMQGARQNPAIPKGGAMVLSDMKGSVKLTAAGEVTLTPDAYTVNAMSTDTRCTPKETVQKAATIQVTGGGGTSGPTPTKSATPTRSSTPTASATPTATGGSGQTDFTGKEVQIPYACKTPIGDKNATSPVQINARKNGGEFGLTVKFKKSVMNSPADIPKDSVKPSMEVVLGGADKGTVHVEGPANPNPIKSGDPIAIPDLTGTYKPGASGSSTLSPGVLTVKALGTTTTCTPTRTEVSLTLDTSRQQGGSSGGTSTSGGSTGSTGGTSGGSGSGGLAETGASDHGALKALGLVAGTAILLGGAVFTFLPGRRTR</sequence>